<protein>
    <submittedName>
        <fullName evidence="2">(spotted green pufferfish) hypothetical protein</fullName>
    </submittedName>
</protein>
<name>Q4RAG0_TETNG</name>
<dbReference type="KEGG" id="tng:GSTEN00036813G001"/>
<dbReference type="Gene3D" id="2.60.40.1910">
    <property type="match status" value="1"/>
</dbReference>
<sequence>EWILANVNCTGYYRVNYDPENWKRLFTQLETDRNVS</sequence>
<feature type="domain" description="ERAP1-like C-terminal" evidence="1">
    <location>
        <begin position="2"/>
        <end position="30"/>
    </location>
</feature>
<dbReference type="EMBL" id="CAAE01023752">
    <property type="protein sequence ID" value="CAG14623.1"/>
    <property type="molecule type" value="Genomic_DNA"/>
</dbReference>
<proteinExistence type="predicted"/>
<feature type="non-terminal residue" evidence="2">
    <location>
        <position position="36"/>
    </location>
</feature>
<organism evidence="2">
    <name type="scientific">Tetraodon nigroviridis</name>
    <name type="common">Spotted green pufferfish</name>
    <name type="synonym">Chelonodon nigroviridis</name>
    <dbReference type="NCBI Taxonomy" id="99883"/>
    <lineage>
        <taxon>Eukaryota</taxon>
        <taxon>Metazoa</taxon>
        <taxon>Chordata</taxon>
        <taxon>Craniata</taxon>
        <taxon>Vertebrata</taxon>
        <taxon>Euteleostomi</taxon>
        <taxon>Actinopterygii</taxon>
        <taxon>Neopterygii</taxon>
        <taxon>Teleostei</taxon>
        <taxon>Neoteleostei</taxon>
        <taxon>Acanthomorphata</taxon>
        <taxon>Eupercaria</taxon>
        <taxon>Tetraodontiformes</taxon>
        <taxon>Tetradontoidea</taxon>
        <taxon>Tetraodontidae</taxon>
        <taxon>Tetraodon</taxon>
    </lineage>
</organism>
<dbReference type="OrthoDB" id="8957945at2759"/>
<reference evidence="2" key="1">
    <citation type="journal article" date="2004" name="Nature">
        <title>Genome duplication in the teleost fish Tetraodon nigroviridis reveals the early vertebrate proto-karyotype.</title>
        <authorList>
            <person name="Jaillon O."/>
            <person name="Aury J.-M."/>
            <person name="Brunet F."/>
            <person name="Petit J.-L."/>
            <person name="Stange-Thomann N."/>
            <person name="Mauceli E."/>
            <person name="Bouneau L."/>
            <person name="Fischer C."/>
            <person name="Ozouf-Costaz C."/>
            <person name="Bernot A."/>
            <person name="Nicaud S."/>
            <person name="Jaffe D."/>
            <person name="Fisher S."/>
            <person name="Lutfalla G."/>
            <person name="Dossat C."/>
            <person name="Segurens B."/>
            <person name="Dasilva C."/>
            <person name="Salanoubat M."/>
            <person name="Levy M."/>
            <person name="Boudet N."/>
            <person name="Castellano S."/>
            <person name="Anthouard V."/>
            <person name="Jubin C."/>
            <person name="Castelli V."/>
            <person name="Katinka M."/>
            <person name="Vacherie B."/>
            <person name="Biemont C."/>
            <person name="Skalli Z."/>
            <person name="Cattolico L."/>
            <person name="Poulain J."/>
            <person name="De Berardinis V."/>
            <person name="Cruaud C."/>
            <person name="Duprat S."/>
            <person name="Brottier P."/>
            <person name="Coutanceau J.-P."/>
            <person name="Gouzy J."/>
            <person name="Parra G."/>
            <person name="Lardier G."/>
            <person name="Chapple C."/>
            <person name="McKernan K.J."/>
            <person name="McEwan P."/>
            <person name="Bosak S."/>
            <person name="Kellis M."/>
            <person name="Volff J.-N."/>
            <person name="Guigo R."/>
            <person name="Zody M.C."/>
            <person name="Mesirov J."/>
            <person name="Lindblad-Toh K."/>
            <person name="Birren B."/>
            <person name="Nusbaum C."/>
            <person name="Kahn D."/>
            <person name="Robinson-Rechavi M."/>
            <person name="Laudet V."/>
            <person name="Schachter V."/>
            <person name="Quetier F."/>
            <person name="Saurin W."/>
            <person name="Scarpelli C."/>
            <person name="Wincker P."/>
            <person name="Lander E.S."/>
            <person name="Weissenbach J."/>
            <person name="Roest Crollius H."/>
        </authorList>
    </citation>
    <scope>NUCLEOTIDE SEQUENCE [LARGE SCALE GENOMIC DNA]</scope>
</reference>
<accession>Q4RAG0</accession>
<evidence type="ECO:0000313" key="2">
    <source>
        <dbReference type="EMBL" id="CAG14623.1"/>
    </source>
</evidence>
<feature type="non-terminal residue" evidence="2">
    <location>
        <position position="1"/>
    </location>
</feature>
<dbReference type="Pfam" id="PF11838">
    <property type="entry name" value="ERAP1_C"/>
    <property type="match status" value="1"/>
</dbReference>
<dbReference type="AlphaFoldDB" id="Q4RAG0"/>
<dbReference type="InterPro" id="IPR024571">
    <property type="entry name" value="ERAP1-like_C_dom"/>
</dbReference>
<evidence type="ECO:0000259" key="1">
    <source>
        <dbReference type="Pfam" id="PF11838"/>
    </source>
</evidence>
<gene>
    <name evidence="2" type="ORF">GSTENG00036813001</name>
</gene>
<reference evidence="2" key="2">
    <citation type="submission" date="2004-02" db="EMBL/GenBank/DDBJ databases">
        <authorList>
            <consortium name="Genoscope"/>
            <consortium name="Whitehead Institute Centre for Genome Research"/>
        </authorList>
    </citation>
    <scope>NUCLEOTIDE SEQUENCE</scope>
</reference>
<comment type="caution">
    <text evidence="2">The sequence shown here is derived from an EMBL/GenBank/DDBJ whole genome shotgun (WGS) entry which is preliminary data.</text>
</comment>